<name>A0A8X6VB36_TRICX</name>
<dbReference type="Proteomes" id="UP000887159">
    <property type="component" value="Unassembled WGS sequence"/>
</dbReference>
<proteinExistence type="predicted"/>
<accession>A0A8X6VB36</accession>
<keyword evidence="3" id="KW-1185">Reference proteome</keyword>
<organism evidence="2 3">
    <name type="scientific">Trichonephila clavipes</name>
    <name type="common">Golden silk orbweaver</name>
    <name type="synonym">Nephila clavipes</name>
    <dbReference type="NCBI Taxonomy" id="2585209"/>
    <lineage>
        <taxon>Eukaryota</taxon>
        <taxon>Metazoa</taxon>
        <taxon>Ecdysozoa</taxon>
        <taxon>Arthropoda</taxon>
        <taxon>Chelicerata</taxon>
        <taxon>Arachnida</taxon>
        <taxon>Araneae</taxon>
        <taxon>Araneomorphae</taxon>
        <taxon>Entelegynae</taxon>
        <taxon>Araneoidea</taxon>
        <taxon>Nephilidae</taxon>
        <taxon>Trichonephila</taxon>
    </lineage>
</organism>
<reference evidence="2" key="1">
    <citation type="submission" date="2020-08" db="EMBL/GenBank/DDBJ databases">
        <title>Multicomponent nature underlies the extraordinary mechanical properties of spider dragline silk.</title>
        <authorList>
            <person name="Kono N."/>
            <person name="Nakamura H."/>
            <person name="Mori M."/>
            <person name="Yoshida Y."/>
            <person name="Ohtoshi R."/>
            <person name="Malay A.D."/>
            <person name="Moran D.A.P."/>
            <person name="Tomita M."/>
            <person name="Numata K."/>
            <person name="Arakawa K."/>
        </authorList>
    </citation>
    <scope>NUCLEOTIDE SEQUENCE</scope>
</reference>
<feature type="compositionally biased region" description="Basic and acidic residues" evidence="1">
    <location>
        <begin position="23"/>
        <end position="33"/>
    </location>
</feature>
<comment type="caution">
    <text evidence="2">The sequence shown here is derived from an EMBL/GenBank/DDBJ whole genome shotgun (WGS) entry which is preliminary data.</text>
</comment>
<evidence type="ECO:0000313" key="3">
    <source>
        <dbReference type="Proteomes" id="UP000887159"/>
    </source>
</evidence>
<feature type="region of interest" description="Disordered" evidence="1">
    <location>
        <begin position="23"/>
        <end position="83"/>
    </location>
</feature>
<dbReference type="AlphaFoldDB" id="A0A8X6VB36"/>
<protein>
    <submittedName>
        <fullName evidence="2">Uncharacterized protein</fullName>
    </submittedName>
</protein>
<sequence>MLFFVEKLDDAGASEINRLYPESRRKVEKERPISEFTPSAGGGYRKRAADEDETGVTSRGREGKNVGREGLTAPKCDRGAPKT</sequence>
<evidence type="ECO:0000256" key="1">
    <source>
        <dbReference type="SAM" id="MobiDB-lite"/>
    </source>
</evidence>
<dbReference type="EMBL" id="BMAU01021214">
    <property type="protein sequence ID" value="GFX99644.1"/>
    <property type="molecule type" value="Genomic_DNA"/>
</dbReference>
<evidence type="ECO:0000313" key="2">
    <source>
        <dbReference type="EMBL" id="GFX99644.1"/>
    </source>
</evidence>
<gene>
    <name evidence="2" type="ORF">TNCV_3053011</name>
</gene>